<feature type="domain" description="Phosphoribosyl-dephospho-CoA transferase MdcG C-terminal" evidence="3">
    <location>
        <begin position="107"/>
        <end position="227"/>
    </location>
</feature>
<accession>A0A7V8JPN9</accession>
<dbReference type="InterPro" id="IPR017557">
    <property type="entry name" value="Holo-ACP_synthase"/>
</dbReference>
<evidence type="ECO:0000256" key="1">
    <source>
        <dbReference type="ARBA" id="ARBA00022679"/>
    </source>
</evidence>
<reference evidence="6" key="1">
    <citation type="journal article" date="2020" name="MBio">
        <title>Horizontal gene transfer to a defensive symbiont with a reduced genome amongst a multipartite beetle microbiome.</title>
        <authorList>
            <person name="Waterworth S.C."/>
            <person name="Florez L.V."/>
            <person name="Rees E.R."/>
            <person name="Hertweck C."/>
            <person name="Kaltenpoth M."/>
            <person name="Kwan J.C."/>
        </authorList>
    </citation>
    <scope>NUCLEOTIDE SEQUENCE [LARGE SCALE GENOMIC DNA]</scope>
</reference>
<keyword evidence="2" id="KW-0548">Nucleotidyltransferase</keyword>
<evidence type="ECO:0000313" key="5">
    <source>
        <dbReference type="EMBL" id="KAF1020383.1"/>
    </source>
</evidence>
<evidence type="ECO:0000259" key="3">
    <source>
        <dbReference type="Pfam" id="PF10620"/>
    </source>
</evidence>
<protein>
    <submittedName>
        <fullName evidence="5">Phosphoribosyl-dephospho-CoA transferase</fullName>
    </submittedName>
</protein>
<dbReference type="Proteomes" id="UP000461670">
    <property type="component" value="Unassembled WGS sequence"/>
</dbReference>
<keyword evidence="1 5" id="KW-0808">Transferase</keyword>
<dbReference type="GO" id="GO:0016779">
    <property type="term" value="F:nucleotidyltransferase activity"/>
    <property type="evidence" value="ECO:0007669"/>
    <property type="project" value="UniProtKB-KW"/>
</dbReference>
<gene>
    <name evidence="5" type="primary">mdcG</name>
    <name evidence="5" type="ORF">GAK30_02527</name>
</gene>
<evidence type="ECO:0000256" key="2">
    <source>
        <dbReference type="ARBA" id="ARBA00022695"/>
    </source>
</evidence>
<feature type="domain" description="Phosphoribosyl-dephospho-CoA transferase MdcG N-terminal" evidence="4">
    <location>
        <begin position="14"/>
        <end position="93"/>
    </location>
</feature>
<sequence>MSATKDPRMLPALHRHQLAYLREEGWHRILRRTWDADAQACLTHWSSHGLPLVVTRQRAATAPGPQIVALGLPAPPSWGKRRIALEASAHEVLYFDEFPTAARIAPLLRPAAQPAWQRLCEDLAALQVRVRAQGSHGWQTLTGLAHVRAQSDIDLWIHVLDAAQTAQVDQVLARHAPGLERLDVRLDVELAGPDGAAVTWREWRRWLTGETRQVLIKTLHDARLADAPFGARPQANNLPVLEATP</sequence>
<dbReference type="Pfam" id="PF20866">
    <property type="entry name" value="MdcG_N"/>
    <property type="match status" value="1"/>
</dbReference>
<organism evidence="5 6">
    <name type="scientific">Paracidovorax wautersii</name>
    <dbReference type="NCBI Taxonomy" id="1177982"/>
    <lineage>
        <taxon>Bacteria</taxon>
        <taxon>Pseudomonadati</taxon>
        <taxon>Pseudomonadota</taxon>
        <taxon>Betaproteobacteria</taxon>
        <taxon>Burkholderiales</taxon>
        <taxon>Comamonadaceae</taxon>
        <taxon>Paracidovorax</taxon>
    </lineage>
</organism>
<dbReference type="NCBIfam" id="TIGR03135">
    <property type="entry name" value="malonate_mdcG"/>
    <property type="match status" value="1"/>
</dbReference>
<dbReference type="InterPro" id="IPR049180">
    <property type="entry name" value="MdcG_C"/>
</dbReference>
<dbReference type="InterPro" id="IPR048903">
    <property type="entry name" value="MdcG_N"/>
</dbReference>
<evidence type="ECO:0000313" key="6">
    <source>
        <dbReference type="Proteomes" id="UP000461670"/>
    </source>
</evidence>
<proteinExistence type="predicted"/>
<comment type="caution">
    <text evidence="5">The sequence shown here is derived from an EMBL/GenBank/DDBJ whole genome shotgun (WGS) entry which is preliminary data.</text>
</comment>
<name>A0A7V8JPN9_9BURK</name>
<dbReference type="EMBL" id="WNDQ01000036">
    <property type="protein sequence ID" value="KAF1020383.1"/>
    <property type="molecule type" value="Genomic_DNA"/>
</dbReference>
<dbReference type="AlphaFoldDB" id="A0A7V8JPN9"/>
<dbReference type="Pfam" id="PF10620">
    <property type="entry name" value="MdcG"/>
    <property type="match status" value="1"/>
</dbReference>
<evidence type="ECO:0000259" key="4">
    <source>
        <dbReference type="Pfam" id="PF20866"/>
    </source>
</evidence>